<accession>A0AAN9PX77</accession>
<dbReference type="EMBL" id="JAYMYQ010000009">
    <property type="protein sequence ID" value="KAK7314316.1"/>
    <property type="molecule type" value="Genomic_DNA"/>
</dbReference>
<keyword evidence="1" id="KW-1133">Transmembrane helix</keyword>
<sequence>MELTNATGRAMPITTFLLARLKEKAWFVYSVTQPSARIFSFTQSFWGCPLYATNFKAMFKALLFLCTINLTMLTVGFIRGQAAYVMEPHAKGGCGFRSSIPNGYRCYPLQIELVQVRAWIRPIALPYYWRKLFDVVPHVAGLNPRAFRQFCSNRKAHQPGPDGIVDCELLCHYEMLPLEEQLEIAHQVETTQSQILSSLTDLPLGTITNGITIIKSIDVAHPALLHHALIRKRSMKERKNWFGTFNVKSTGHMHTAADTNKGLHAAYMQVMVLRQLKCVLNLNQGLSKITWDAQLSGWLATHKLPSPRFDPHAALLC</sequence>
<organism evidence="2 3">
    <name type="scientific">Canavalia gladiata</name>
    <name type="common">Sword bean</name>
    <name type="synonym">Dolichos gladiatus</name>
    <dbReference type="NCBI Taxonomy" id="3824"/>
    <lineage>
        <taxon>Eukaryota</taxon>
        <taxon>Viridiplantae</taxon>
        <taxon>Streptophyta</taxon>
        <taxon>Embryophyta</taxon>
        <taxon>Tracheophyta</taxon>
        <taxon>Spermatophyta</taxon>
        <taxon>Magnoliopsida</taxon>
        <taxon>eudicotyledons</taxon>
        <taxon>Gunneridae</taxon>
        <taxon>Pentapetalae</taxon>
        <taxon>rosids</taxon>
        <taxon>fabids</taxon>
        <taxon>Fabales</taxon>
        <taxon>Fabaceae</taxon>
        <taxon>Papilionoideae</taxon>
        <taxon>50 kb inversion clade</taxon>
        <taxon>NPAAA clade</taxon>
        <taxon>indigoferoid/millettioid clade</taxon>
        <taxon>Phaseoleae</taxon>
        <taxon>Canavalia</taxon>
    </lineage>
</organism>
<reference evidence="2 3" key="1">
    <citation type="submission" date="2024-01" db="EMBL/GenBank/DDBJ databases">
        <title>The genomes of 5 underutilized Papilionoideae crops provide insights into root nodulation and disease resistanc.</title>
        <authorList>
            <person name="Jiang F."/>
        </authorList>
    </citation>
    <scope>NUCLEOTIDE SEQUENCE [LARGE SCALE GENOMIC DNA]</scope>
    <source>
        <strain evidence="2">LVBAO_FW01</strain>
        <tissue evidence="2">Leaves</tissue>
    </source>
</reference>
<evidence type="ECO:0000313" key="2">
    <source>
        <dbReference type="EMBL" id="KAK7314316.1"/>
    </source>
</evidence>
<keyword evidence="3" id="KW-1185">Reference proteome</keyword>
<protein>
    <submittedName>
        <fullName evidence="2">Uncharacterized protein</fullName>
    </submittedName>
</protein>
<keyword evidence="1" id="KW-0812">Transmembrane</keyword>
<gene>
    <name evidence="2" type="ORF">VNO77_39532</name>
</gene>
<name>A0AAN9PX77_CANGL</name>
<dbReference type="AlphaFoldDB" id="A0AAN9PX77"/>
<keyword evidence="1" id="KW-0472">Membrane</keyword>
<evidence type="ECO:0000256" key="1">
    <source>
        <dbReference type="SAM" id="Phobius"/>
    </source>
</evidence>
<proteinExistence type="predicted"/>
<evidence type="ECO:0000313" key="3">
    <source>
        <dbReference type="Proteomes" id="UP001367508"/>
    </source>
</evidence>
<comment type="caution">
    <text evidence="2">The sequence shown here is derived from an EMBL/GenBank/DDBJ whole genome shotgun (WGS) entry which is preliminary data.</text>
</comment>
<feature type="transmembrane region" description="Helical" evidence="1">
    <location>
        <begin position="57"/>
        <end position="78"/>
    </location>
</feature>
<dbReference type="Proteomes" id="UP001367508">
    <property type="component" value="Unassembled WGS sequence"/>
</dbReference>